<protein>
    <recommendedName>
        <fullName evidence="7 9">Malate synthase</fullName>
        <ecNumber evidence="2 9">2.3.3.9</ecNumber>
    </recommendedName>
</protein>
<dbReference type="Pfam" id="PF20656">
    <property type="entry name" value="MS_N"/>
    <property type="match status" value="1"/>
</dbReference>
<evidence type="ECO:0000256" key="7">
    <source>
        <dbReference type="ARBA" id="ARBA00068441"/>
    </source>
</evidence>
<dbReference type="Gene3D" id="1.20.1220.12">
    <property type="entry name" value="Malate synthase, domain III"/>
    <property type="match status" value="1"/>
</dbReference>
<dbReference type="PIRSF" id="PIRSF001363">
    <property type="entry name" value="Malate_synth"/>
    <property type="match status" value="1"/>
</dbReference>
<dbReference type="PROSITE" id="PS00510">
    <property type="entry name" value="MALATE_SYNTHASE"/>
    <property type="match status" value="1"/>
</dbReference>
<comment type="similarity">
    <text evidence="1 9">Belongs to the malate synthase family.</text>
</comment>
<dbReference type="Proteomes" id="UP000581688">
    <property type="component" value="Unassembled WGS sequence"/>
</dbReference>
<name>A0A841Q9I1_9BACI</name>
<evidence type="ECO:0000256" key="3">
    <source>
        <dbReference type="ARBA" id="ARBA00022435"/>
    </source>
</evidence>
<dbReference type="GO" id="GO:0005737">
    <property type="term" value="C:cytoplasm"/>
    <property type="evidence" value="ECO:0007669"/>
    <property type="project" value="TreeGrafter"/>
</dbReference>
<keyword evidence="5 9" id="KW-0808">Transferase</keyword>
<comment type="catalytic activity">
    <reaction evidence="6 9">
        <text>glyoxylate + acetyl-CoA + H2O = (S)-malate + CoA + H(+)</text>
        <dbReference type="Rhea" id="RHEA:18181"/>
        <dbReference type="ChEBI" id="CHEBI:15377"/>
        <dbReference type="ChEBI" id="CHEBI:15378"/>
        <dbReference type="ChEBI" id="CHEBI:15589"/>
        <dbReference type="ChEBI" id="CHEBI:36655"/>
        <dbReference type="ChEBI" id="CHEBI:57287"/>
        <dbReference type="ChEBI" id="CHEBI:57288"/>
        <dbReference type="EC" id="2.3.3.9"/>
    </reaction>
</comment>
<dbReference type="AlphaFoldDB" id="A0A841Q9I1"/>
<dbReference type="Pfam" id="PF01274">
    <property type="entry name" value="MS_TIM-barrel"/>
    <property type="match status" value="1"/>
</dbReference>
<evidence type="ECO:0000313" key="13">
    <source>
        <dbReference type="EMBL" id="MBB6454902.1"/>
    </source>
</evidence>
<organism evidence="13 14">
    <name type="scientific">Salirhabdus euzebyi</name>
    <dbReference type="NCBI Taxonomy" id="394506"/>
    <lineage>
        <taxon>Bacteria</taxon>
        <taxon>Bacillati</taxon>
        <taxon>Bacillota</taxon>
        <taxon>Bacilli</taxon>
        <taxon>Bacillales</taxon>
        <taxon>Bacillaceae</taxon>
        <taxon>Salirhabdus</taxon>
    </lineage>
</organism>
<dbReference type="RefSeq" id="WP_174497287.1">
    <property type="nucleotide sequence ID" value="NZ_CADDWK010000013.1"/>
</dbReference>
<dbReference type="GO" id="GO:0006099">
    <property type="term" value="P:tricarboxylic acid cycle"/>
    <property type="evidence" value="ECO:0007669"/>
    <property type="project" value="UniProtKB-KW"/>
</dbReference>
<evidence type="ECO:0000313" key="14">
    <source>
        <dbReference type="Proteomes" id="UP000581688"/>
    </source>
</evidence>
<dbReference type="InterPro" id="IPR048355">
    <property type="entry name" value="MS_C"/>
</dbReference>
<proteinExistence type="inferred from homology"/>
<sequence>MTTKTKGIDVNGKMRWEYADILTPDALLFIQQLERKFRSRRTELLQHREERQKQFDLGEYPSFLKETESIRNSDWTISPIPNDLEDRRVEITGPVDRKMVINALNSGAKVFMACLEDATSPTWDNVVQGHVNLRDAVQGTISFINENGKKYELKDDLAVLKVRPRGWHLEEKHVTVDGHPISGSLFDFGLFFFHNAKTLMKKGSGPYFYLPKLESHLEARLWNDVFLFAQEFIGIPRGTIKATVLIETIVAAFEMDEILYELREHSAGLNCGRWDYIFSYLKKFSKHPLVVFPDRSTVTMTVPFMRAYSLLTIKTCHKRNAPAIGGMAAQIPIKGDEKANEEAFNKVRNDKEREARDGHDGTWVAHPGLVPVAMEIFNKEMKSKNQIDSKKQQNMEVTAEQLLEIPTGDITEKGVRQNIRVGILYIASWLQGKGAAPIDHLMEDAATAEISRAQLWQWIRSPKGVLSDGRKLTGHLYEKLKTEELGKVKAEIGNDTFQQGRFYEAIKLFDRLILEDEFIEFLTLLGYEILE</sequence>
<dbReference type="InterPro" id="IPR019830">
    <property type="entry name" value="Malate_synthase_CS"/>
</dbReference>
<dbReference type="FunFam" id="1.20.1220.12:FF:000001">
    <property type="entry name" value="Malate synthase"/>
    <property type="match status" value="1"/>
</dbReference>
<dbReference type="SUPFAM" id="SSF51645">
    <property type="entry name" value="Malate synthase G"/>
    <property type="match status" value="1"/>
</dbReference>
<dbReference type="CDD" id="cd00727">
    <property type="entry name" value="malate_synt_A"/>
    <property type="match status" value="1"/>
</dbReference>
<dbReference type="InterPro" id="IPR044856">
    <property type="entry name" value="Malate_synth_C_sf"/>
</dbReference>
<dbReference type="GO" id="GO:0004474">
    <property type="term" value="F:malate synthase activity"/>
    <property type="evidence" value="ECO:0007669"/>
    <property type="project" value="UniProtKB-EC"/>
</dbReference>
<evidence type="ECO:0000256" key="4">
    <source>
        <dbReference type="ARBA" id="ARBA00022532"/>
    </source>
</evidence>
<dbReference type="EC" id="2.3.3.9" evidence="2 9"/>
<feature type="domain" description="Malate synthase N-terminal" evidence="11">
    <location>
        <begin position="7"/>
        <end position="68"/>
    </location>
</feature>
<dbReference type="FunFam" id="3.20.20.360:FF:000001">
    <property type="entry name" value="Malate synthase"/>
    <property type="match status" value="1"/>
</dbReference>
<dbReference type="InterPro" id="IPR048356">
    <property type="entry name" value="MS_N"/>
</dbReference>
<dbReference type="InterPro" id="IPR001465">
    <property type="entry name" value="Malate_synthase_TIM"/>
</dbReference>
<evidence type="ECO:0000256" key="8">
    <source>
        <dbReference type="PIRSR" id="PIRSR001363-1"/>
    </source>
</evidence>
<dbReference type="NCBIfam" id="TIGR01344">
    <property type="entry name" value="malate_syn_A"/>
    <property type="match status" value="1"/>
</dbReference>
<feature type="active site" description="Proton acceptor" evidence="8">
    <location>
        <position position="163"/>
    </location>
</feature>
<dbReference type="InterPro" id="IPR011076">
    <property type="entry name" value="Malate_synth_sf"/>
</dbReference>
<keyword evidence="3 9" id="KW-0329">Glyoxylate bypass</keyword>
<evidence type="ECO:0000256" key="2">
    <source>
        <dbReference type="ARBA" id="ARBA00012636"/>
    </source>
</evidence>
<dbReference type="Gene3D" id="3.20.20.360">
    <property type="entry name" value="Malate synthase, domain 3"/>
    <property type="match status" value="1"/>
</dbReference>
<keyword evidence="13" id="KW-0012">Acyltransferase</keyword>
<accession>A0A841Q9I1</accession>
<evidence type="ECO:0000256" key="6">
    <source>
        <dbReference type="ARBA" id="ARBA00047918"/>
    </source>
</evidence>
<feature type="active site" description="Proton donor" evidence="8">
    <location>
        <position position="444"/>
    </location>
</feature>
<keyword evidence="4 9" id="KW-0816">Tricarboxylic acid cycle</keyword>
<dbReference type="PANTHER" id="PTHR42902">
    <property type="entry name" value="MALATE SYNTHASE"/>
    <property type="match status" value="1"/>
</dbReference>
<keyword evidence="14" id="KW-1185">Reference proteome</keyword>
<dbReference type="InterPro" id="IPR046363">
    <property type="entry name" value="MS_N_TIM-barrel_dom"/>
</dbReference>
<evidence type="ECO:0000259" key="12">
    <source>
        <dbReference type="Pfam" id="PF20659"/>
    </source>
</evidence>
<comment type="pathway">
    <text evidence="9">Carbohydrate metabolism; glyoxylate cycle; (S)-malate from isocitrate: step 2/2.</text>
</comment>
<evidence type="ECO:0000256" key="5">
    <source>
        <dbReference type="ARBA" id="ARBA00022679"/>
    </source>
</evidence>
<dbReference type="UniPathway" id="UPA00703">
    <property type="reaction ID" value="UER00720"/>
</dbReference>
<reference evidence="13 14" key="1">
    <citation type="submission" date="2020-08" db="EMBL/GenBank/DDBJ databases">
        <title>Genomic Encyclopedia of Type Strains, Phase IV (KMG-IV): sequencing the most valuable type-strain genomes for metagenomic binning, comparative biology and taxonomic classification.</title>
        <authorList>
            <person name="Goeker M."/>
        </authorList>
    </citation>
    <scope>NUCLEOTIDE SEQUENCE [LARGE SCALE GENOMIC DNA]</scope>
    <source>
        <strain evidence="13 14">DSM 19612</strain>
    </source>
</reference>
<evidence type="ECO:0000256" key="1">
    <source>
        <dbReference type="ARBA" id="ARBA00006394"/>
    </source>
</evidence>
<feature type="domain" description="Malate synthase C-terminal" evidence="12">
    <location>
        <begin position="410"/>
        <end position="528"/>
    </location>
</feature>
<evidence type="ECO:0000256" key="9">
    <source>
        <dbReference type="RuleBase" id="RU000555"/>
    </source>
</evidence>
<evidence type="ECO:0000259" key="10">
    <source>
        <dbReference type="Pfam" id="PF01274"/>
    </source>
</evidence>
<dbReference type="InterPro" id="IPR006252">
    <property type="entry name" value="Malate_synthA"/>
</dbReference>
<gene>
    <name evidence="13" type="ORF">HNQ94_003391</name>
</gene>
<dbReference type="Pfam" id="PF20659">
    <property type="entry name" value="MS_C"/>
    <property type="match status" value="1"/>
</dbReference>
<dbReference type="PANTHER" id="PTHR42902:SF1">
    <property type="entry name" value="MALATE SYNTHASE 1-RELATED"/>
    <property type="match status" value="1"/>
</dbReference>
<dbReference type="EMBL" id="JACHGH010000013">
    <property type="protein sequence ID" value="MBB6454902.1"/>
    <property type="molecule type" value="Genomic_DNA"/>
</dbReference>
<comment type="caution">
    <text evidence="13">The sequence shown here is derived from an EMBL/GenBank/DDBJ whole genome shotgun (WGS) entry which is preliminary data.</text>
</comment>
<dbReference type="GO" id="GO:0006097">
    <property type="term" value="P:glyoxylate cycle"/>
    <property type="evidence" value="ECO:0007669"/>
    <property type="project" value="UniProtKB-UniPathway"/>
</dbReference>
<evidence type="ECO:0000259" key="11">
    <source>
        <dbReference type="Pfam" id="PF20656"/>
    </source>
</evidence>
<feature type="domain" description="Malate synthase TIM barrel" evidence="10">
    <location>
        <begin position="160"/>
        <end position="405"/>
    </location>
</feature>